<dbReference type="Proteomes" id="UP000004995">
    <property type="component" value="Unassembled WGS sequence"/>
</dbReference>
<dbReference type="InParanoid" id="K3ZL01"/>
<name>K3ZL01_SETIT</name>
<sequence length="35" mass="3870">MVTYICTESSSLPLHTRSCDFLTPFTLLTSEAHPA</sequence>
<evidence type="ECO:0000313" key="1">
    <source>
        <dbReference type="EnsemblPlants" id="KQK95689"/>
    </source>
</evidence>
<dbReference type="EMBL" id="AGNK02005212">
    <property type="status" value="NOT_ANNOTATED_CDS"/>
    <property type="molecule type" value="Genomic_DNA"/>
</dbReference>
<accession>K3ZL01</accession>
<dbReference type="EnsemblPlants" id="KQK95689">
    <property type="protein sequence ID" value="KQK95689"/>
    <property type="gene ID" value="SETIT_027257mg"/>
</dbReference>
<dbReference type="HOGENOM" id="CLU_3369382_0_0_1"/>
<reference evidence="2" key="1">
    <citation type="journal article" date="2012" name="Nat. Biotechnol.">
        <title>Reference genome sequence of the model plant Setaria.</title>
        <authorList>
            <person name="Bennetzen J.L."/>
            <person name="Schmutz J."/>
            <person name="Wang H."/>
            <person name="Percifield R."/>
            <person name="Hawkins J."/>
            <person name="Pontaroli A.C."/>
            <person name="Estep M."/>
            <person name="Feng L."/>
            <person name="Vaughn J.N."/>
            <person name="Grimwood J."/>
            <person name="Jenkins J."/>
            <person name="Barry K."/>
            <person name="Lindquist E."/>
            <person name="Hellsten U."/>
            <person name="Deshpande S."/>
            <person name="Wang X."/>
            <person name="Wu X."/>
            <person name="Mitros T."/>
            <person name="Triplett J."/>
            <person name="Yang X."/>
            <person name="Ye C.Y."/>
            <person name="Mauro-Herrera M."/>
            <person name="Wang L."/>
            <person name="Li P."/>
            <person name="Sharma M."/>
            <person name="Sharma R."/>
            <person name="Ronald P.C."/>
            <person name="Panaud O."/>
            <person name="Kellogg E.A."/>
            <person name="Brutnell T.P."/>
            <person name="Doust A.N."/>
            <person name="Tuskan G.A."/>
            <person name="Rokhsar D."/>
            <person name="Devos K.M."/>
        </authorList>
    </citation>
    <scope>NUCLEOTIDE SEQUENCE [LARGE SCALE GENOMIC DNA]</scope>
    <source>
        <strain evidence="2">cv. Yugu1</strain>
    </source>
</reference>
<dbReference type="Gramene" id="KQK95689">
    <property type="protein sequence ID" value="KQK95689"/>
    <property type="gene ID" value="SETIT_027257mg"/>
</dbReference>
<reference evidence="1" key="2">
    <citation type="submission" date="2018-08" db="UniProtKB">
        <authorList>
            <consortium name="EnsemblPlants"/>
        </authorList>
    </citation>
    <scope>IDENTIFICATION</scope>
    <source>
        <strain evidence="1">Yugu1</strain>
    </source>
</reference>
<organism evidence="1 2">
    <name type="scientific">Setaria italica</name>
    <name type="common">Foxtail millet</name>
    <name type="synonym">Panicum italicum</name>
    <dbReference type="NCBI Taxonomy" id="4555"/>
    <lineage>
        <taxon>Eukaryota</taxon>
        <taxon>Viridiplantae</taxon>
        <taxon>Streptophyta</taxon>
        <taxon>Embryophyta</taxon>
        <taxon>Tracheophyta</taxon>
        <taxon>Spermatophyta</taxon>
        <taxon>Magnoliopsida</taxon>
        <taxon>Liliopsida</taxon>
        <taxon>Poales</taxon>
        <taxon>Poaceae</taxon>
        <taxon>PACMAD clade</taxon>
        <taxon>Panicoideae</taxon>
        <taxon>Panicodae</taxon>
        <taxon>Paniceae</taxon>
        <taxon>Cenchrinae</taxon>
        <taxon>Setaria</taxon>
    </lineage>
</organism>
<evidence type="ECO:0000313" key="2">
    <source>
        <dbReference type="Proteomes" id="UP000004995"/>
    </source>
</evidence>
<proteinExistence type="predicted"/>
<keyword evidence="2" id="KW-1185">Reference proteome</keyword>
<dbReference type="AlphaFoldDB" id="K3ZL01"/>
<protein>
    <submittedName>
        <fullName evidence="1">Uncharacterized protein</fullName>
    </submittedName>
</protein>